<keyword evidence="7" id="KW-0067">ATP-binding</keyword>
<keyword evidence="5" id="KW-0808">Transferase</keyword>
<comment type="pathway">
    <text evidence="1">Cofactor biosynthesis; (R)-pantothenate biosynthesis; (R)-pantoate from 3-methyl-2-oxobutanoate: step 1/2.</text>
</comment>
<evidence type="ECO:0000256" key="4">
    <source>
        <dbReference type="ARBA" id="ARBA00015647"/>
    </source>
</evidence>
<dbReference type="InterPro" id="IPR003721">
    <property type="entry name" value="Pantoate_ligase"/>
</dbReference>
<dbReference type="InterPro" id="IPR014729">
    <property type="entry name" value="Rossmann-like_a/b/a_fold"/>
</dbReference>
<dbReference type="PANTHER" id="PTHR21299">
    <property type="entry name" value="CYTIDYLATE KINASE/PANTOATE-BETA-ALANINE LIGASE"/>
    <property type="match status" value="1"/>
</dbReference>
<evidence type="ECO:0000256" key="9">
    <source>
        <dbReference type="ARBA" id="ARBA00032806"/>
    </source>
</evidence>
<sequence length="214" mass="24006">MSYSTPEQSFISAAQMMQAGANMVKVEGGKWLAETVSRLTERAIPGSRVECLSLAADKVQGEVKPLLKPFWNDALRGLEASGAQLLVFRLCACSACETYYRSLNDSSYWYWCWKTRVGVLIIETQALLRQHIRQWRLEGKRIALVPTMGNLHDGHLKLVDEAKAPQILLSSVFLLTQCNLIGLTISLVTHEHCKKDCEKLNSRKVSLIFAPSPR</sequence>
<reference evidence="11" key="1">
    <citation type="submission" date="2023-07" db="EMBL/GenBank/DDBJ databases">
        <authorList>
            <person name="Stuckert A."/>
        </authorList>
    </citation>
    <scope>NUCLEOTIDE SEQUENCE</scope>
</reference>
<evidence type="ECO:0000256" key="10">
    <source>
        <dbReference type="ARBA" id="ARBA00049172"/>
    </source>
</evidence>
<name>A0ABN9M9E5_9NEOB</name>
<dbReference type="Pfam" id="PF02569">
    <property type="entry name" value="Pantoate_ligase"/>
    <property type="match status" value="1"/>
</dbReference>
<dbReference type="InterPro" id="IPR040442">
    <property type="entry name" value="Pyrv_kinase-like_dom_sf"/>
</dbReference>
<comment type="catalytic activity">
    <reaction evidence="10">
        <text>(6R)-5,10-methylene-5,6,7,8-tetrahydrofolate + 3-methyl-2-oxobutanoate + H2O = 2-dehydropantoate + (6S)-5,6,7,8-tetrahydrofolate</text>
        <dbReference type="Rhea" id="RHEA:11824"/>
        <dbReference type="ChEBI" id="CHEBI:11561"/>
        <dbReference type="ChEBI" id="CHEBI:11851"/>
        <dbReference type="ChEBI" id="CHEBI:15377"/>
        <dbReference type="ChEBI" id="CHEBI:15636"/>
        <dbReference type="ChEBI" id="CHEBI:57453"/>
        <dbReference type="EC" id="2.1.2.11"/>
    </reaction>
</comment>
<accession>A0ABN9M9E5</accession>
<keyword evidence="6" id="KW-0547">Nucleotide-binding</keyword>
<evidence type="ECO:0000256" key="3">
    <source>
        <dbReference type="ARBA" id="ARBA00012618"/>
    </source>
</evidence>
<evidence type="ECO:0000313" key="12">
    <source>
        <dbReference type="Proteomes" id="UP001176940"/>
    </source>
</evidence>
<dbReference type="Pfam" id="PF02548">
    <property type="entry name" value="Pantoate_transf"/>
    <property type="match status" value="1"/>
</dbReference>
<evidence type="ECO:0000256" key="2">
    <source>
        <dbReference type="ARBA" id="ARBA00008676"/>
    </source>
</evidence>
<protein>
    <recommendedName>
        <fullName evidence="4">Pantoate--beta-alanine ligase</fullName>
        <ecNumber evidence="3">2.1.2.11</ecNumber>
    </recommendedName>
    <alternativeName>
        <fullName evidence="9">Pantoate-activating enzyme</fullName>
    </alternativeName>
    <alternativeName>
        <fullName evidence="8">Pantothenate synthetase</fullName>
    </alternativeName>
</protein>
<gene>
    <name evidence="11" type="ORF">RIMI_LOCUS15820697</name>
</gene>
<organism evidence="11 12">
    <name type="scientific">Ranitomeya imitator</name>
    <name type="common">mimic poison frog</name>
    <dbReference type="NCBI Taxonomy" id="111125"/>
    <lineage>
        <taxon>Eukaryota</taxon>
        <taxon>Metazoa</taxon>
        <taxon>Chordata</taxon>
        <taxon>Craniata</taxon>
        <taxon>Vertebrata</taxon>
        <taxon>Euteleostomi</taxon>
        <taxon>Amphibia</taxon>
        <taxon>Batrachia</taxon>
        <taxon>Anura</taxon>
        <taxon>Neobatrachia</taxon>
        <taxon>Hyloidea</taxon>
        <taxon>Dendrobatidae</taxon>
        <taxon>Dendrobatinae</taxon>
        <taxon>Ranitomeya</taxon>
    </lineage>
</organism>
<comment type="similarity">
    <text evidence="2">Belongs to the PanB family.</text>
</comment>
<dbReference type="Gene3D" id="3.20.20.60">
    <property type="entry name" value="Phosphoenolpyruvate-binding domains"/>
    <property type="match status" value="1"/>
</dbReference>
<dbReference type="SUPFAM" id="SSF52374">
    <property type="entry name" value="Nucleotidylyl transferase"/>
    <property type="match status" value="1"/>
</dbReference>
<dbReference type="EMBL" id="CAUEEQ010043197">
    <property type="protein sequence ID" value="CAJ0957097.1"/>
    <property type="molecule type" value="Genomic_DNA"/>
</dbReference>
<keyword evidence="12" id="KW-1185">Reference proteome</keyword>
<dbReference type="InterPro" id="IPR015813">
    <property type="entry name" value="Pyrv/PenolPyrv_kinase-like_dom"/>
</dbReference>
<dbReference type="Proteomes" id="UP001176940">
    <property type="component" value="Unassembled WGS sequence"/>
</dbReference>
<dbReference type="EC" id="2.1.2.11" evidence="3"/>
<evidence type="ECO:0000313" key="11">
    <source>
        <dbReference type="EMBL" id="CAJ0957097.1"/>
    </source>
</evidence>
<dbReference type="InterPro" id="IPR003700">
    <property type="entry name" value="Pantoate_hydroxy_MeTrfase"/>
</dbReference>
<dbReference type="SUPFAM" id="SSF51621">
    <property type="entry name" value="Phosphoenolpyruvate/pyruvate domain"/>
    <property type="match status" value="1"/>
</dbReference>
<proteinExistence type="inferred from homology"/>
<comment type="caution">
    <text evidence="11">The sequence shown here is derived from an EMBL/GenBank/DDBJ whole genome shotgun (WGS) entry which is preliminary data.</text>
</comment>
<dbReference type="Gene3D" id="3.40.50.620">
    <property type="entry name" value="HUPs"/>
    <property type="match status" value="1"/>
</dbReference>
<dbReference type="PANTHER" id="PTHR21299:SF1">
    <property type="entry name" value="PANTOATE--BETA-ALANINE LIGASE"/>
    <property type="match status" value="1"/>
</dbReference>
<evidence type="ECO:0000256" key="6">
    <source>
        <dbReference type="ARBA" id="ARBA00022741"/>
    </source>
</evidence>
<evidence type="ECO:0000256" key="5">
    <source>
        <dbReference type="ARBA" id="ARBA00022679"/>
    </source>
</evidence>
<evidence type="ECO:0000256" key="7">
    <source>
        <dbReference type="ARBA" id="ARBA00022840"/>
    </source>
</evidence>
<evidence type="ECO:0000256" key="8">
    <source>
        <dbReference type="ARBA" id="ARBA00029902"/>
    </source>
</evidence>
<evidence type="ECO:0000256" key="1">
    <source>
        <dbReference type="ARBA" id="ARBA00005033"/>
    </source>
</evidence>